<dbReference type="EnsemblMetazoa" id="PPA44173.1">
    <property type="protein sequence ID" value="PPA44173.1"/>
    <property type="gene ID" value="WBGene00282542"/>
</dbReference>
<evidence type="ECO:0000313" key="3">
    <source>
        <dbReference type="Proteomes" id="UP000005239"/>
    </source>
</evidence>
<accession>A0A8R1Z0M7</accession>
<evidence type="ECO:0000256" key="1">
    <source>
        <dbReference type="SAM" id="MobiDB-lite"/>
    </source>
</evidence>
<accession>A0A2A6CYM4</accession>
<name>A0A2A6CYM4_PRIPA</name>
<keyword evidence="3" id="KW-1185">Reference proteome</keyword>
<feature type="region of interest" description="Disordered" evidence="1">
    <location>
        <begin position="43"/>
        <end position="66"/>
    </location>
</feature>
<dbReference type="Proteomes" id="UP000005239">
    <property type="component" value="Unassembled WGS sequence"/>
</dbReference>
<gene>
    <name evidence="2" type="primary">WBGene00282542</name>
</gene>
<protein>
    <submittedName>
        <fullName evidence="2">Uncharacterized protein</fullName>
    </submittedName>
</protein>
<proteinExistence type="predicted"/>
<feature type="compositionally biased region" description="Basic and acidic residues" evidence="1">
    <location>
        <begin position="56"/>
        <end position="66"/>
    </location>
</feature>
<sequence>MHRRSEHSISCVIVVAPTGDGTCPKRNRNGTYAIKLRQNLRSVVGNEDASGQDGVNPRHGEVSSKEHASVALKKARFIDGFVYDAGQKAIKRIAHFLKQTGKA</sequence>
<dbReference type="AlphaFoldDB" id="A0A2A6CYM4"/>
<organism evidence="2 3">
    <name type="scientific">Pristionchus pacificus</name>
    <name type="common">Parasitic nematode worm</name>
    <dbReference type="NCBI Taxonomy" id="54126"/>
    <lineage>
        <taxon>Eukaryota</taxon>
        <taxon>Metazoa</taxon>
        <taxon>Ecdysozoa</taxon>
        <taxon>Nematoda</taxon>
        <taxon>Chromadorea</taxon>
        <taxon>Rhabditida</taxon>
        <taxon>Rhabditina</taxon>
        <taxon>Diplogasteromorpha</taxon>
        <taxon>Diplogasteroidea</taxon>
        <taxon>Neodiplogasteridae</taxon>
        <taxon>Pristionchus</taxon>
    </lineage>
</organism>
<evidence type="ECO:0000313" key="2">
    <source>
        <dbReference type="EnsemblMetazoa" id="PPA44173.1"/>
    </source>
</evidence>
<reference evidence="2" key="2">
    <citation type="submission" date="2022-06" db="UniProtKB">
        <authorList>
            <consortium name="EnsemblMetazoa"/>
        </authorList>
    </citation>
    <scope>IDENTIFICATION</scope>
    <source>
        <strain evidence="2">PS312</strain>
    </source>
</reference>
<reference evidence="3" key="1">
    <citation type="journal article" date="2008" name="Nat. Genet.">
        <title>The Pristionchus pacificus genome provides a unique perspective on nematode lifestyle and parasitism.</title>
        <authorList>
            <person name="Dieterich C."/>
            <person name="Clifton S.W."/>
            <person name="Schuster L.N."/>
            <person name="Chinwalla A."/>
            <person name="Delehaunty K."/>
            <person name="Dinkelacker I."/>
            <person name="Fulton L."/>
            <person name="Fulton R."/>
            <person name="Godfrey J."/>
            <person name="Minx P."/>
            <person name="Mitreva M."/>
            <person name="Roeseler W."/>
            <person name="Tian H."/>
            <person name="Witte H."/>
            <person name="Yang S.P."/>
            <person name="Wilson R.K."/>
            <person name="Sommer R.J."/>
        </authorList>
    </citation>
    <scope>NUCLEOTIDE SEQUENCE [LARGE SCALE GENOMIC DNA]</scope>
    <source>
        <strain evidence="3">PS312</strain>
    </source>
</reference>